<comment type="cofactor">
    <cofactor evidence="1">
        <name>L-ascorbate</name>
        <dbReference type="ChEBI" id="CHEBI:38290"/>
    </cofactor>
</comment>
<evidence type="ECO:0000313" key="11">
    <source>
        <dbReference type="EMBL" id="KAI5407840.1"/>
    </source>
</evidence>
<dbReference type="EMBL" id="JAMSHJ010000005">
    <property type="protein sequence ID" value="KAI5407840.1"/>
    <property type="molecule type" value="Genomic_DNA"/>
</dbReference>
<evidence type="ECO:0000256" key="3">
    <source>
        <dbReference type="ARBA" id="ARBA00022723"/>
    </source>
</evidence>
<keyword evidence="3 9" id="KW-0479">Metal-binding</keyword>
<dbReference type="GO" id="GO:0009813">
    <property type="term" value="P:flavonoid biosynthetic process"/>
    <property type="evidence" value="ECO:0007669"/>
    <property type="project" value="UniProtKB-KW"/>
</dbReference>
<evidence type="ECO:0000256" key="5">
    <source>
        <dbReference type="ARBA" id="ARBA00022964"/>
    </source>
</evidence>
<protein>
    <recommendedName>
        <fullName evidence="10">Fe2OG dioxygenase domain-containing protein</fullName>
    </recommendedName>
</protein>
<dbReference type="Pfam" id="PF14226">
    <property type="entry name" value="DIOX_N"/>
    <property type="match status" value="1"/>
</dbReference>
<dbReference type="PANTHER" id="PTHR47991">
    <property type="entry name" value="OXOGLUTARATE/IRON-DEPENDENT DIOXYGENASE"/>
    <property type="match status" value="1"/>
</dbReference>
<reference evidence="11 12" key="1">
    <citation type="journal article" date="2022" name="Nat. Genet.">
        <title>Improved pea reference genome and pan-genome highlight genomic features and evolutionary characteristics.</title>
        <authorList>
            <person name="Yang T."/>
            <person name="Liu R."/>
            <person name="Luo Y."/>
            <person name="Hu S."/>
            <person name="Wang D."/>
            <person name="Wang C."/>
            <person name="Pandey M.K."/>
            <person name="Ge S."/>
            <person name="Xu Q."/>
            <person name="Li N."/>
            <person name="Li G."/>
            <person name="Huang Y."/>
            <person name="Saxena R.K."/>
            <person name="Ji Y."/>
            <person name="Li M."/>
            <person name="Yan X."/>
            <person name="He Y."/>
            <person name="Liu Y."/>
            <person name="Wang X."/>
            <person name="Xiang C."/>
            <person name="Varshney R.K."/>
            <person name="Ding H."/>
            <person name="Gao S."/>
            <person name="Zong X."/>
        </authorList>
    </citation>
    <scope>NUCLEOTIDE SEQUENCE [LARGE SCALE GENOMIC DNA]</scope>
    <source>
        <strain evidence="11 12">cv. Zhongwan 6</strain>
    </source>
</reference>
<dbReference type="InterPro" id="IPR027443">
    <property type="entry name" value="IPNS-like_sf"/>
</dbReference>
<dbReference type="InterPro" id="IPR026992">
    <property type="entry name" value="DIOX_N"/>
</dbReference>
<dbReference type="Pfam" id="PF03171">
    <property type="entry name" value="2OG-FeII_Oxy"/>
    <property type="match status" value="1"/>
</dbReference>
<keyword evidence="4" id="KW-0847">Vitamin C</keyword>
<evidence type="ECO:0000256" key="1">
    <source>
        <dbReference type="ARBA" id="ARBA00001961"/>
    </source>
</evidence>
<evidence type="ECO:0000259" key="10">
    <source>
        <dbReference type="PROSITE" id="PS51471"/>
    </source>
</evidence>
<evidence type="ECO:0000313" key="12">
    <source>
        <dbReference type="Proteomes" id="UP001058974"/>
    </source>
</evidence>
<evidence type="ECO:0000256" key="4">
    <source>
        <dbReference type="ARBA" id="ARBA00022896"/>
    </source>
</evidence>
<evidence type="ECO:0000256" key="9">
    <source>
        <dbReference type="RuleBase" id="RU003682"/>
    </source>
</evidence>
<proteinExistence type="inferred from homology"/>
<dbReference type="GO" id="GO:0046872">
    <property type="term" value="F:metal ion binding"/>
    <property type="evidence" value="ECO:0007669"/>
    <property type="project" value="UniProtKB-KW"/>
</dbReference>
<dbReference type="PROSITE" id="PS51471">
    <property type="entry name" value="FE2OG_OXY"/>
    <property type="match status" value="1"/>
</dbReference>
<dbReference type="FunFam" id="2.60.120.330:FF:000009">
    <property type="entry name" value="Flavonol synthase"/>
    <property type="match status" value="1"/>
</dbReference>
<dbReference type="OrthoDB" id="288590at2759"/>
<dbReference type="InterPro" id="IPR005123">
    <property type="entry name" value="Oxoglu/Fe-dep_dioxygenase_dom"/>
</dbReference>
<gene>
    <name evidence="11" type="ORF">KIW84_053905</name>
</gene>
<dbReference type="Gramene" id="Psat05G0390500-T1">
    <property type="protein sequence ID" value="KAI5407840.1"/>
    <property type="gene ID" value="KIW84_053905"/>
</dbReference>
<evidence type="ECO:0000256" key="2">
    <source>
        <dbReference type="ARBA" id="ARBA00008056"/>
    </source>
</evidence>
<evidence type="ECO:0000256" key="8">
    <source>
        <dbReference type="ARBA" id="ARBA00023241"/>
    </source>
</evidence>
<dbReference type="GO" id="GO:0051213">
    <property type="term" value="F:dioxygenase activity"/>
    <property type="evidence" value="ECO:0007669"/>
    <property type="project" value="UniProtKB-KW"/>
</dbReference>
<comment type="similarity">
    <text evidence="2 9">Belongs to the iron/ascorbate-dependent oxidoreductase family.</text>
</comment>
<name>A0A9D5AJF2_PEA</name>
<keyword evidence="12" id="KW-1185">Reference proteome</keyword>
<dbReference type="GO" id="GO:0031418">
    <property type="term" value="F:L-ascorbic acid binding"/>
    <property type="evidence" value="ECO:0007669"/>
    <property type="project" value="UniProtKB-KW"/>
</dbReference>
<dbReference type="SUPFAM" id="SSF51197">
    <property type="entry name" value="Clavaminate synthase-like"/>
    <property type="match status" value="1"/>
</dbReference>
<dbReference type="GO" id="GO:0046148">
    <property type="term" value="P:pigment biosynthetic process"/>
    <property type="evidence" value="ECO:0007669"/>
    <property type="project" value="UniProtKB-ARBA"/>
</dbReference>
<dbReference type="Proteomes" id="UP001058974">
    <property type="component" value="Chromosome 5"/>
</dbReference>
<comment type="caution">
    <text evidence="11">The sequence shown here is derived from an EMBL/GenBank/DDBJ whole genome shotgun (WGS) entry which is preliminary data.</text>
</comment>
<feature type="domain" description="Fe2OG dioxygenase" evidence="10">
    <location>
        <begin position="193"/>
        <end position="292"/>
    </location>
</feature>
<keyword evidence="5" id="KW-0223">Dioxygenase</keyword>
<accession>A0A9D5AJF2</accession>
<dbReference type="Gramene" id="PSAT_LOCUS22047_t1">
    <property type="protein sequence ID" value="CAL5202942.1"/>
    <property type="gene ID" value="PSAT_LOCUS22047"/>
</dbReference>
<evidence type="ECO:0000256" key="6">
    <source>
        <dbReference type="ARBA" id="ARBA00023002"/>
    </source>
</evidence>
<dbReference type="InterPro" id="IPR044861">
    <property type="entry name" value="IPNS-like_FE2OG_OXY"/>
</dbReference>
<keyword evidence="7 9" id="KW-0408">Iron</keyword>
<dbReference type="InterPro" id="IPR050295">
    <property type="entry name" value="Plant_2OG-oxidoreductases"/>
</dbReference>
<sequence>MEVKRVQTLALNQLNELPPQFVRPDNERPENTKALEGVNVPVISLSQPHNVLVTKITEAASDWGFFVVTDHDISAKLIKNLQDVGQEFFSLPQKEKEVYANDPSSGKFDGYGTKMTKNLEEKVEWLDYYFHLMSPPSQANYEMWPKNPPSYRKVTEEYNKEILRVTNNILELLSEGLTLENSVLKSCLGGDEVELEMKINMYPPCPQPELALGVEPHTDMSALTLLVSNDVPGLQVWKENSWVAVNYLQDALFVHIGDQLEVLSNGRYKSVLHRSLVNKERKRMSWAVFVVPPHEVMVGPLPLLVNDQNPSKYSTKTYAEYRYRKFNKIPQ</sequence>
<dbReference type="Gene3D" id="2.60.120.330">
    <property type="entry name" value="B-lactam Antibiotic, Isopenicillin N Synthase, Chain"/>
    <property type="match status" value="1"/>
</dbReference>
<organism evidence="11 12">
    <name type="scientific">Pisum sativum</name>
    <name type="common">Garden pea</name>
    <name type="synonym">Lathyrus oleraceus</name>
    <dbReference type="NCBI Taxonomy" id="3888"/>
    <lineage>
        <taxon>Eukaryota</taxon>
        <taxon>Viridiplantae</taxon>
        <taxon>Streptophyta</taxon>
        <taxon>Embryophyta</taxon>
        <taxon>Tracheophyta</taxon>
        <taxon>Spermatophyta</taxon>
        <taxon>Magnoliopsida</taxon>
        <taxon>eudicotyledons</taxon>
        <taxon>Gunneridae</taxon>
        <taxon>Pentapetalae</taxon>
        <taxon>rosids</taxon>
        <taxon>fabids</taxon>
        <taxon>Fabales</taxon>
        <taxon>Fabaceae</taxon>
        <taxon>Papilionoideae</taxon>
        <taxon>50 kb inversion clade</taxon>
        <taxon>NPAAA clade</taxon>
        <taxon>Hologalegina</taxon>
        <taxon>IRL clade</taxon>
        <taxon>Fabeae</taxon>
        <taxon>Lathyrus</taxon>
    </lineage>
</organism>
<keyword evidence="8" id="KW-0284">Flavonoid biosynthesis</keyword>
<keyword evidence="6 9" id="KW-0560">Oxidoreductase</keyword>
<dbReference type="AlphaFoldDB" id="A0A9D5AJF2"/>
<evidence type="ECO:0000256" key="7">
    <source>
        <dbReference type="ARBA" id="ARBA00023004"/>
    </source>
</evidence>